<accession>A0A7K1XTM9</accession>
<comment type="caution">
    <text evidence="1">The sequence shown here is derived from an EMBL/GenBank/DDBJ whole genome shotgun (WGS) entry which is preliminary data.</text>
</comment>
<reference evidence="1 2" key="1">
    <citation type="submission" date="2019-11" db="EMBL/GenBank/DDBJ databases">
        <title>Pedobacter sp. HMF7056 Genome sequencing and assembly.</title>
        <authorList>
            <person name="Kang H."/>
            <person name="Kim H."/>
            <person name="Joh K."/>
        </authorList>
    </citation>
    <scope>NUCLEOTIDE SEQUENCE [LARGE SCALE GENOMIC DNA]</scope>
    <source>
        <strain evidence="1 2">HMF7056</strain>
    </source>
</reference>
<keyword evidence="2" id="KW-1185">Reference proteome</keyword>
<evidence type="ECO:0008006" key="3">
    <source>
        <dbReference type="Google" id="ProtNLM"/>
    </source>
</evidence>
<dbReference type="EMBL" id="WVHS01000001">
    <property type="protein sequence ID" value="MXV14178.1"/>
    <property type="molecule type" value="Genomic_DNA"/>
</dbReference>
<dbReference type="RefSeq" id="WP_160905171.1">
    <property type="nucleotide sequence ID" value="NZ_WVHS01000001.1"/>
</dbReference>
<dbReference type="AlphaFoldDB" id="A0A7K1XTM9"/>
<dbReference type="Proteomes" id="UP000451233">
    <property type="component" value="Unassembled WGS sequence"/>
</dbReference>
<evidence type="ECO:0000313" key="2">
    <source>
        <dbReference type="Proteomes" id="UP000451233"/>
    </source>
</evidence>
<gene>
    <name evidence="1" type="ORF">GS398_02610</name>
</gene>
<protein>
    <recommendedName>
        <fullName evidence="3">HEAT repeat domain-containing protein</fullName>
    </recommendedName>
</protein>
<proteinExistence type="predicted"/>
<evidence type="ECO:0000313" key="1">
    <source>
        <dbReference type="EMBL" id="MXV14178.1"/>
    </source>
</evidence>
<name>A0A7K1XTM9_9SPHI</name>
<organism evidence="1 2">
    <name type="scientific">Hufsiella ginkgonis</name>
    <dbReference type="NCBI Taxonomy" id="2695274"/>
    <lineage>
        <taxon>Bacteria</taxon>
        <taxon>Pseudomonadati</taxon>
        <taxon>Bacteroidota</taxon>
        <taxon>Sphingobacteriia</taxon>
        <taxon>Sphingobacteriales</taxon>
        <taxon>Sphingobacteriaceae</taxon>
        <taxon>Hufsiella</taxon>
    </lineage>
</organism>
<sequence length="155" mass="17737">MKDNDLKTYRQMLDALQFKELEYALGKLSFGDRKDAIHLLAYNSDTDESNLTIYTFLQSLLYKHESVEVHFFASQVMAFTLNHVDKAELIGLFHALRASELDPQDADILEYLLYFNHIPEKLLGDGKAIEIAKQVILKKPESKAAQLTLAKLAYK</sequence>